<reference evidence="1" key="1">
    <citation type="submission" date="2023-12" db="EMBL/GenBank/DDBJ databases">
        <title>Genome assembly of Anisodus tanguticus.</title>
        <authorList>
            <person name="Wang Y.-J."/>
        </authorList>
    </citation>
    <scope>NUCLEOTIDE SEQUENCE</scope>
    <source>
        <strain evidence="1">KB-2021</strain>
        <tissue evidence="1">Leaf</tissue>
    </source>
</reference>
<sequence>MKNRSGDDYSCSDDYFLQELPKNGHNLSMDSTLQILVIGFSSSPSSASPNWNHSTDTASVLQEAIENINFLHDQVNIIDSLFMEINKNRNVPEIKNNYKSALKIYHHFASILKKGLSMQLAWKVGLRIWYMITRVMTGYDIQPQSWYPMLTLTLTVHFALRRSSLTGSLRTSPQLAAQTHSSLRSCTTTQLAIAIAFASRQKLDKGCCIVLEFLSVLLKSHYYAARHRRRQSPLRSSRLAIANVSAAAKQCDLKMRMSMQSSSNADVLKPHNADVKASQCKEKHLD</sequence>
<accession>A0AAE1SF98</accession>
<gene>
    <name evidence="1" type="ORF">RND71_012135</name>
</gene>
<dbReference type="Proteomes" id="UP001291623">
    <property type="component" value="Unassembled WGS sequence"/>
</dbReference>
<evidence type="ECO:0000313" key="2">
    <source>
        <dbReference type="Proteomes" id="UP001291623"/>
    </source>
</evidence>
<keyword evidence="2" id="KW-1185">Reference proteome</keyword>
<name>A0AAE1SF98_9SOLA</name>
<organism evidence="1 2">
    <name type="scientific">Anisodus tanguticus</name>
    <dbReference type="NCBI Taxonomy" id="243964"/>
    <lineage>
        <taxon>Eukaryota</taxon>
        <taxon>Viridiplantae</taxon>
        <taxon>Streptophyta</taxon>
        <taxon>Embryophyta</taxon>
        <taxon>Tracheophyta</taxon>
        <taxon>Spermatophyta</taxon>
        <taxon>Magnoliopsida</taxon>
        <taxon>eudicotyledons</taxon>
        <taxon>Gunneridae</taxon>
        <taxon>Pentapetalae</taxon>
        <taxon>asterids</taxon>
        <taxon>lamiids</taxon>
        <taxon>Solanales</taxon>
        <taxon>Solanaceae</taxon>
        <taxon>Solanoideae</taxon>
        <taxon>Hyoscyameae</taxon>
        <taxon>Anisodus</taxon>
    </lineage>
</organism>
<protein>
    <submittedName>
        <fullName evidence="1">Uncharacterized protein</fullName>
    </submittedName>
</protein>
<dbReference type="AlphaFoldDB" id="A0AAE1SF98"/>
<proteinExistence type="predicted"/>
<comment type="caution">
    <text evidence="1">The sequence shown here is derived from an EMBL/GenBank/DDBJ whole genome shotgun (WGS) entry which is preliminary data.</text>
</comment>
<dbReference type="EMBL" id="JAVYJV010000006">
    <property type="protein sequence ID" value="KAK4368343.1"/>
    <property type="molecule type" value="Genomic_DNA"/>
</dbReference>
<evidence type="ECO:0000313" key="1">
    <source>
        <dbReference type="EMBL" id="KAK4368343.1"/>
    </source>
</evidence>